<dbReference type="EMBL" id="CP074133">
    <property type="protein sequence ID" value="QUX23018.1"/>
    <property type="molecule type" value="Genomic_DNA"/>
</dbReference>
<feature type="transmembrane region" description="Helical" evidence="6">
    <location>
        <begin position="323"/>
        <end position="344"/>
    </location>
</feature>
<reference evidence="8 9" key="1">
    <citation type="submission" date="2021-05" db="EMBL/GenBank/DDBJ databases">
        <title>Direct Submission.</title>
        <authorList>
            <person name="Li K."/>
            <person name="Gao J."/>
        </authorList>
    </citation>
    <scope>NUCLEOTIDE SEQUENCE [LARGE SCALE GENOMIC DNA]</scope>
    <source>
        <strain evidence="8 9">Mg02</strain>
    </source>
</reference>
<feature type="transmembrane region" description="Helical" evidence="6">
    <location>
        <begin position="96"/>
        <end position="115"/>
    </location>
</feature>
<dbReference type="Gene3D" id="1.20.1250.20">
    <property type="entry name" value="MFS general substrate transporter like domains"/>
    <property type="match status" value="1"/>
</dbReference>
<feature type="transmembrane region" description="Helical" evidence="6">
    <location>
        <begin position="234"/>
        <end position="255"/>
    </location>
</feature>
<feature type="transmembrane region" description="Helical" evidence="6">
    <location>
        <begin position="29"/>
        <end position="54"/>
    </location>
</feature>
<keyword evidence="4 6" id="KW-0472">Membrane</keyword>
<dbReference type="RefSeq" id="WP_220564231.1">
    <property type="nucleotide sequence ID" value="NZ_CP074133.1"/>
</dbReference>
<dbReference type="InterPro" id="IPR011701">
    <property type="entry name" value="MFS"/>
</dbReference>
<dbReference type="Proteomes" id="UP000676079">
    <property type="component" value="Chromosome"/>
</dbReference>
<evidence type="ECO:0000259" key="7">
    <source>
        <dbReference type="PROSITE" id="PS50850"/>
    </source>
</evidence>
<proteinExistence type="predicted"/>
<keyword evidence="3 6" id="KW-1133">Transmembrane helix</keyword>
<evidence type="ECO:0000313" key="9">
    <source>
        <dbReference type="Proteomes" id="UP000676079"/>
    </source>
</evidence>
<name>A0ABX8BRL9_9ACTN</name>
<feature type="transmembrane region" description="Helical" evidence="6">
    <location>
        <begin position="60"/>
        <end position="84"/>
    </location>
</feature>
<dbReference type="SUPFAM" id="SSF103473">
    <property type="entry name" value="MFS general substrate transporter"/>
    <property type="match status" value="1"/>
</dbReference>
<feature type="region of interest" description="Disordered" evidence="5">
    <location>
        <begin position="418"/>
        <end position="441"/>
    </location>
</feature>
<gene>
    <name evidence="8" type="ORF">KGD84_00995</name>
</gene>
<comment type="subcellular location">
    <subcellularLocation>
        <location evidence="1">Cell membrane</location>
        <topology evidence="1">Multi-pass membrane protein</topology>
    </subcellularLocation>
</comment>
<feature type="region of interest" description="Disordered" evidence="5">
    <location>
        <begin position="1"/>
        <end position="21"/>
    </location>
</feature>
<organism evidence="8 9">
    <name type="scientific">Nocardiopsis changdeensis</name>
    <dbReference type="NCBI Taxonomy" id="2831969"/>
    <lineage>
        <taxon>Bacteria</taxon>
        <taxon>Bacillati</taxon>
        <taxon>Actinomycetota</taxon>
        <taxon>Actinomycetes</taxon>
        <taxon>Streptosporangiales</taxon>
        <taxon>Nocardiopsidaceae</taxon>
        <taxon>Nocardiopsis</taxon>
    </lineage>
</organism>
<accession>A0ABX8BRL9</accession>
<feature type="transmembrane region" description="Helical" evidence="6">
    <location>
        <begin position="356"/>
        <end position="376"/>
    </location>
</feature>
<evidence type="ECO:0000256" key="2">
    <source>
        <dbReference type="ARBA" id="ARBA00022692"/>
    </source>
</evidence>
<keyword evidence="9" id="KW-1185">Reference proteome</keyword>
<protein>
    <submittedName>
        <fullName evidence="8">MFS transporter</fullName>
    </submittedName>
</protein>
<dbReference type="Pfam" id="PF07690">
    <property type="entry name" value="MFS_1"/>
    <property type="match status" value="1"/>
</dbReference>
<evidence type="ECO:0000256" key="3">
    <source>
        <dbReference type="ARBA" id="ARBA00022989"/>
    </source>
</evidence>
<dbReference type="InterPro" id="IPR036259">
    <property type="entry name" value="MFS_trans_sf"/>
</dbReference>
<evidence type="ECO:0000256" key="1">
    <source>
        <dbReference type="ARBA" id="ARBA00004651"/>
    </source>
</evidence>
<feature type="transmembrane region" description="Helical" evidence="6">
    <location>
        <begin position="151"/>
        <end position="174"/>
    </location>
</feature>
<dbReference type="InterPro" id="IPR020846">
    <property type="entry name" value="MFS_dom"/>
</dbReference>
<evidence type="ECO:0000256" key="4">
    <source>
        <dbReference type="ARBA" id="ARBA00023136"/>
    </source>
</evidence>
<feature type="compositionally biased region" description="Basic residues" evidence="5">
    <location>
        <begin position="423"/>
        <end position="432"/>
    </location>
</feature>
<feature type="domain" description="Major facilitator superfamily (MFS) profile" evidence="7">
    <location>
        <begin position="29"/>
        <end position="412"/>
    </location>
</feature>
<evidence type="ECO:0000256" key="6">
    <source>
        <dbReference type="SAM" id="Phobius"/>
    </source>
</evidence>
<feature type="transmembrane region" description="Helical" evidence="6">
    <location>
        <begin position="180"/>
        <end position="202"/>
    </location>
</feature>
<sequence>MSPSSMTAVADRPSVRPAPAPTTARRGRILALVAIACAALNLRLVVTSLSPLLTTISAEFGFTATVIGVFGTLPLIAFAVFGLVTPLIMRRIGSEATVVLSMLLTAAGQALRAFAPGTGTLLLLTAVALTGAALGNVVLPPLIKQYFPDRLAALSTVQMVAIHLGALFPPLVAVPLAEAFGWRVALGSWAVVALVAGLLWIARWAFPDGRGTGRTARADQGPELARPLYRVGMAWRMALLFGLVTWNVFTLFTWLPTLLTDAGHTSAYAGTMVSLMVGVSLLFGLVAPTATARAADTFPIVALGVAGYAVGYLGLAAGPAWLAPLWTCFLGLGTSLFVVVMTMVNTRATTARGSASLSGFVQGVGSGVALGGPLLFGLLSELTGGWTLSYLLVAGGSLAGAAVVAYLERTPWTVEAAAAGQRPARRGRRSAGGHRSGERRD</sequence>
<keyword evidence="2 6" id="KW-0812">Transmembrane</keyword>
<feature type="transmembrane region" description="Helical" evidence="6">
    <location>
        <begin position="298"/>
        <end position="317"/>
    </location>
</feature>
<dbReference type="PANTHER" id="PTHR23523:SF2">
    <property type="entry name" value="2-NITROIMIDAZOLE TRANSPORTER"/>
    <property type="match status" value="1"/>
</dbReference>
<feature type="transmembrane region" description="Helical" evidence="6">
    <location>
        <begin position="388"/>
        <end position="407"/>
    </location>
</feature>
<feature type="transmembrane region" description="Helical" evidence="6">
    <location>
        <begin position="121"/>
        <end position="139"/>
    </location>
</feature>
<dbReference type="InterPro" id="IPR052524">
    <property type="entry name" value="MFS_Cyanate_Porter"/>
</dbReference>
<dbReference type="PANTHER" id="PTHR23523">
    <property type="match status" value="1"/>
</dbReference>
<dbReference type="PROSITE" id="PS50850">
    <property type="entry name" value="MFS"/>
    <property type="match status" value="1"/>
</dbReference>
<evidence type="ECO:0000313" key="8">
    <source>
        <dbReference type="EMBL" id="QUX23018.1"/>
    </source>
</evidence>
<feature type="transmembrane region" description="Helical" evidence="6">
    <location>
        <begin position="267"/>
        <end position="286"/>
    </location>
</feature>
<evidence type="ECO:0000256" key="5">
    <source>
        <dbReference type="SAM" id="MobiDB-lite"/>
    </source>
</evidence>